<evidence type="ECO:0000256" key="6">
    <source>
        <dbReference type="ARBA" id="ARBA00023136"/>
    </source>
</evidence>
<feature type="transmembrane region" description="Helical" evidence="7">
    <location>
        <begin position="12"/>
        <end position="32"/>
    </location>
</feature>
<comment type="caution">
    <text evidence="8">The sequence shown here is derived from an EMBL/GenBank/DDBJ whole genome shotgun (WGS) entry which is preliminary data.</text>
</comment>
<evidence type="ECO:0000256" key="7">
    <source>
        <dbReference type="RuleBase" id="RU910716"/>
    </source>
</evidence>
<name>A0ABN8LEW4_9CNID</name>
<comment type="similarity">
    <text evidence="2 7">Belongs to the XK family.</text>
</comment>
<dbReference type="PANTHER" id="PTHR16024">
    <property type="entry name" value="XK-RELATED PROTEIN"/>
    <property type="match status" value="1"/>
</dbReference>
<evidence type="ECO:0000256" key="3">
    <source>
        <dbReference type="ARBA" id="ARBA00022475"/>
    </source>
</evidence>
<keyword evidence="3" id="KW-1003">Cell membrane</keyword>
<gene>
    <name evidence="8" type="ORF">PEVE_00019269</name>
</gene>
<proteinExistence type="inferred from homology"/>
<dbReference type="Pfam" id="PF09815">
    <property type="entry name" value="XK-related"/>
    <property type="match status" value="1"/>
</dbReference>
<evidence type="ECO:0000313" key="8">
    <source>
        <dbReference type="EMBL" id="CAH3015627.1"/>
    </source>
</evidence>
<feature type="transmembrane region" description="Helical" evidence="7">
    <location>
        <begin position="52"/>
        <end position="72"/>
    </location>
</feature>
<accession>A0ABN8LEW4</accession>
<dbReference type="PANTHER" id="PTHR16024:SF6">
    <property type="entry name" value="XK-RELATED PROTEIN"/>
    <property type="match status" value="1"/>
</dbReference>
<feature type="transmembrane region" description="Helical" evidence="7">
    <location>
        <begin position="245"/>
        <end position="265"/>
    </location>
</feature>
<keyword evidence="5 7" id="KW-1133">Transmembrane helix</keyword>
<dbReference type="EMBL" id="CALNXI010000026">
    <property type="protein sequence ID" value="CAH3015627.1"/>
    <property type="molecule type" value="Genomic_DNA"/>
</dbReference>
<protein>
    <recommendedName>
        <fullName evidence="7">XK-related protein</fullName>
    </recommendedName>
</protein>
<evidence type="ECO:0000256" key="1">
    <source>
        <dbReference type="ARBA" id="ARBA00004651"/>
    </source>
</evidence>
<evidence type="ECO:0000256" key="5">
    <source>
        <dbReference type="ARBA" id="ARBA00022989"/>
    </source>
</evidence>
<keyword evidence="9" id="KW-1185">Reference proteome</keyword>
<dbReference type="InterPro" id="IPR050895">
    <property type="entry name" value="XK-related_scramblase"/>
</dbReference>
<evidence type="ECO:0000256" key="2">
    <source>
        <dbReference type="ARBA" id="ARBA00008789"/>
    </source>
</evidence>
<keyword evidence="6 7" id="KW-0472">Membrane</keyword>
<reference evidence="8 9" key="1">
    <citation type="submission" date="2022-05" db="EMBL/GenBank/DDBJ databases">
        <authorList>
            <consortium name="Genoscope - CEA"/>
            <person name="William W."/>
        </authorList>
    </citation>
    <scope>NUCLEOTIDE SEQUENCE [LARGE SCALE GENOMIC DNA]</scope>
</reference>
<dbReference type="Proteomes" id="UP001159427">
    <property type="component" value="Unassembled WGS sequence"/>
</dbReference>
<feature type="transmembrane region" description="Helical" evidence="7">
    <location>
        <begin position="167"/>
        <end position="189"/>
    </location>
</feature>
<evidence type="ECO:0000313" key="9">
    <source>
        <dbReference type="Proteomes" id="UP001159427"/>
    </source>
</evidence>
<organism evidence="8 9">
    <name type="scientific">Porites evermanni</name>
    <dbReference type="NCBI Taxonomy" id="104178"/>
    <lineage>
        <taxon>Eukaryota</taxon>
        <taxon>Metazoa</taxon>
        <taxon>Cnidaria</taxon>
        <taxon>Anthozoa</taxon>
        <taxon>Hexacorallia</taxon>
        <taxon>Scleractinia</taxon>
        <taxon>Fungiina</taxon>
        <taxon>Poritidae</taxon>
        <taxon>Porites</taxon>
    </lineage>
</organism>
<feature type="transmembrane region" description="Helical" evidence="7">
    <location>
        <begin position="313"/>
        <end position="331"/>
    </location>
</feature>
<evidence type="ECO:0000256" key="4">
    <source>
        <dbReference type="ARBA" id="ARBA00022692"/>
    </source>
</evidence>
<sequence length="367" mass="42114">MGKDADTITRTLIQVKWYHTFVLLVGTILSVVDPITDVLTLMEFHRNNHKTWFGVGLFFVILPSLFFSVLYCRQLMKTDYKRPGLVELLICGCNPFSVAFTRLRAFILCSKNFKKLWRRDDLDAGCYNKIRDLMYYATWTGMFEAILESAPQFIIQLYAIIVQQEQVAIIQIISLCVSVLSLAWTSLVADEWRLLTCLSELESQKTDLVDTISSVKFKAALYVSQLFHLACRLLAITFFTVRFTWWIIAMIIMHSIFMAVTRCIADCMTGRFGGCAKNCYALPTALCFYWIRDDGSAGVTVDEKGKTLKIIQLVSNVLFVIENVLMIWIYYSHEQTHSWYSKPVAVCVSLFSVLGAVIRVVLYRFLL</sequence>
<comment type="subcellular location">
    <subcellularLocation>
        <location evidence="1">Cell membrane</location>
        <topology evidence="1">Multi-pass membrane protein</topology>
    </subcellularLocation>
    <subcellularLocation>
        <location evidence="7">Membrane</location>
        <topology evidence="7">Multi-pass membrane protein</topology>
    </subcellularLocation>
</comment>
<keyword evidence="4 7" id="KW-0812">Transmembrane</keyword>
<feature type="transmembrane region" description="Helical" evidence="7">
    <location>
        <begin position="343"/>
        <end position="366"/>
    </location>
</feature>
<dbReference type="InterPro" id="IPR018629">
    <property type="entry name" value="XK-rel"/>
</dbReference>